<evidence type="ECO:0000313" key="1">
    <source>
        <dbReference type="EMBL" id="ABL65817.1"/>
    </source>
</evidence>
<organism evidence="1 2">
    <name type="scientific">Chlorobium phaeobacteroides (strain DSM 266 / SMG 266 / 2430)</name>
    <dbReference type="NCBI Taxonomy" id="290317"/>
    <lineage>
        <taxon>Bacteria</taxon>
        <taxon>Pseudomonadati</taxon>
        <taxon>Chlorobiota</taxon>
        <taxon>Chlorobiia</taxon>
        <taxon>Chlorobiales</taxon>
        <taxon>Chlorobiaceae</taxon>
        <taxon>Chlorobium/Pelodictyon group</taxon>
        <taxon>Chlorobium</taxon>
    </lineage>
</organism>
<name>A1BHE0_CHLPD</name>
<reference evidence="1 2" key="1">
    <citation type="submission" date="2006-12" db="EMBL/GenBank/DDBJ databases">
        <title>Complete sequence of Chlorobium phaeobacteroides DSM 266.</title>
        <authorList>
            <consortium name="US DOE Joint Genome Institute"/>
            <person name="Copeland A."/>
            <person name="Lucas S."/>
            <person name="Lapidus A."/>
            <person name="Barry K."/>
            <person name="Detter J.C."/>
            <person name="Glavina del Rio T."/>
            <person name="Hammon N."/>
            <person name="Israni S."/>
            <person name="Pitluck S."/>
            <person name="Goltsman E."/>
            <person name="Schmutz J."/>
            <person name="Larimer F."/>
            <person name="Land M."/>
            <person name="Hauser L."/>
            <person name="Mikhailova N."/>
            <person name="Li T."/>
            <person name="Overmann J."/>
            <person name="Bryant D.A."/>
            <person name="Richardson P."/>
        </authorList>
    </citation>
    <scope>NUCLEOTIDE SEQUENCE [LARGE SCALE GENOMIC DNA]</scope>
    <source>
        <strain evidence="1 2">DSM 266</strain>
    </source>
</reference>
<dbReference type="Proteomes" id="UP000008701">
    <property type="component" value="Chromosome"/>
</dbReference>
<proteinExistence type="predicted"/>
<dbReference type="STRING" id="290317.Cpha266_1800"/>
<accession>A1BHE0</accession>
<dbReference type="RefSeq" id="WP_011745624.1">
    <property type="nucleotide sequence ID" value="NC_008639.1"/>
</dbReference>
<dbReference type="KEGG" id="cph:Cpha266_1800"/>
<dbReference type="EMBL" id="CP000492">
    <property type="protein sequence ID" value="ABL65817.1"/>
    <property type="molecule type" value="Genomic_DNA"/>
</dbReference>
<dbReference type="HOGENOM" id="CLU_1101362_0_0_10"/>
<dbReference type="OrthoDB" id="597572at2"/>
<evidence type="ECO:0000313" key="2">
    <source>
        <dbReference type="Proteomes" id="UP000008701"/>
    </source>
</evidence>
<gene>
    <name evidence="1" type="ordered locus">Cpha266_1800</name>
</gene>
<protein>
    <submittedName>
        <fullName evidence="1">Uncharacterized protein</fullName>
    </submittedName>
</protein>
<dbReference type="eggNOG" id="ENOG5033RU7">
    <property type="taxonomic scope" value="Bacteria"/>
</dbReference>
<sequence length="252" mass="28097">MGIFDRFFKKESNAPAIVSRELRKPDMTSLFEGISTWSTGKRFREADPGYSEMIRSLPPDQASSMRLSRVSGTISITGESPTVFGYPGSLELNMPALTSLSGMARVLLDLGYAGVEDEAGAITESIMNRTFRFRISFFAEQHYPLVRLQVGFYNGLQEPLFLEVLSDILDLNVQDFYASLIEKGRYEISVHAGREHLASVFCTISDSDLLPVAEGLNMMVAHLKNITSSGWNMQKAVRSFERHHPLGEGMGR</sequence>
<keyword evidence="2" id="KW-1185">Reference proteome</keyword>
<dbReference type="AlphaFoldDB" id="A1BHE0"/>